<gene>
    <name evidence="2" type="ORF">A4W93_04065</name>
</gene>
<feature type="domain" description="NAD(P)-binding" evidence="1">
    <location>
        <begin position="11"/>
        <end position="126"/>
    </location>
</feature>
<dbReference type="OrthoDB" id="112777at2"/>
<dbReference type="EMBL" id="CP015118">
    <property type="protein sequence ID" value="ARN19158.1"/>
    <property type="molecule type" value="Genomic_DNA"/>
</dbReference>
<dbReference type="AlphaFoldDB" id="A0A1W6L4Q8"/>
<dbReference type="Gene3D" id="3.40.50.720">
    <property type="entry name" value="NAD(P)-binding Rossmann-like Domain"/>
    <property type="match status" value="1"/>
</dbReference>
<proteinExistence type="predicted"/>
<dbReference type="InterPro" id="IPR036291">
    <property type="entry name" value="NAD(P)-bd_dom_sf"/>
</dbReference>
<evidence type="ECO:0000313" key="2">
    <source>
        <dbReference type="EMBL" id="ARN19158.1"/>
    </source>
</evidence>
<dbReference type="InterPro" id="IPR016040">
    <property type="entry name" value="NAD(P)-bd_dom"/>
</dbReference>
<dbReference type="InterPro" id="IPR051783">
    <property type="entry name" value="NAD(P)-dependent_oxidoreduct"/>
</dbReference>
<evidence type="ECO:0000313" key="3">
    <source>
        <dbReference type="Proteomes" id="UP000193427"/>
    </source>
</evidence>
<dbReference type="GO" id="GO:0005737">
    <property type="term" value="C:cytoplasm"/>
    <property type="evidence" value="ECO:0007669"/>
    <property type="project" value="TreeGrafter"/>
</dbReference>
<evidence type="ECO:0000259" key="1">
    <source>
        <dbReference type="Pfam" id="PF13460"/>
    </source>
</evidence>
<keyword evidence="3" id="KW-1185">Reference proteome</keyword>
<dbReference type="Pfam" id="PF13460">
    <property type="entry name" value="NAD_binding_10"/>
    <property type="match status" value="1"/>
</dbReference>
<dbReference type="KEGG" id="rgu:A4W93_04065"/>
<reference evidence="2 3" key="1">
    <citation type="submission" date="2016-04" db="EMBL/GenBank/DDBJ databases">
        <title>Complete genome sequence of natural rubber-degrading, novel Gram-negative bacterium, Rhizobacter gummiphilus strain NS21.</title>
        <authorList>
            <person name="Tabata M."/>
            <person name="Kasai D."/>
            <person name="Fukuda M."/>
        </authorList>
    </citation>
    <scope>NUCLEOTIDE SEQUENCE [LARGE SCALE GENOMIC DNA]</scope>
    <source>
        <strain evidence="2 3">NS21</strain>
    </source>
</reference>
<dbReference type="PANTHER" id="PTHR48079:SF6">
    <property type="entry name" value="NAD(P)-BINDING DOMAIN-CONTAINING PROTEIN-RELATED"/>
    <property type="match status" value="1"/>
</dbReference>
<dbReference type="GO" id="GO:0004029">
    <property type="term" value="F:aldehyde dehydrogenase (NAD+) activity"/>
    <property type="evidence" value="ECO:0007669"/>
    <property type="project" value="TreeGrafter"/>
</dbReference>
<name>A0A1W6L4Q8_9BURK</name>
<dbReference type="PANTHER" id="PTHR48079">
    <property type="entry name" value="PROTEIN YEEZ"/>
    <property type="match status" value="1"/>
</dbReference>
<dbReference type="STRING" id="946333.A4W93_04065"/>
<organism evidence="2 3">
    <name type="scientific">Piscinibacter gummiphilus</name>
    <dbReference type="NCBI Taxonomy" id="946333"/>
    <lineage>
        <taxon>Bacteria</taxon>
        <taxon>Pseudomonadati</taxon>
        <taxon>Pseudomonadota</taxon>
        <taxon>Betaproteobacteria</taxon>
        <taxon>Burkholderiales</taxon>
        <taxon>Sphaerotilaceae</taxon>
        <taxon>Piscinibacter</taxon>
    </lineage>
</organism>
<dbReference type="SUPFAM" id="SSF51735">
    <property type="entry name" value="NAD(P)-binding Rossmann-fold domains"/>
    <property type="match status" value="1"/>
</dbReference>
<protein>
    <recommendedName>
        <fullName evidence="1">NAD(P)-binding domain-containing protein</fullName>
    </recommendedName>
</protein>
<sequence length="331" mass="36009">MMTRPAALVLGATGGIGGQVARTLLQRGWRVRALHRDPVAAAARRPGLAVEWVGGDAMDAADVSTAARGASVIVHAVNPPGYRDWHRLVLPMLDHTIAAARTHGARIVLPGNVYNHGPDAFPLLREDSPQHPVTRKGRIRVEMEQRLARAATTGVRSLVVRAGDFFGPDPGNAWFSQALVKPGRPVTSVTNPNDPDVGHAWAYLPDVAETMVRLIEREADLAAFETFHMAGHWDAAGDGMARAIVRVAGRPGVTIGRPAWWLYRLMSPFITVFREMQELRYLWQQPVQLDNRRLVAFLGAEPHTPLDEAVRTTLQALGCLDAAPGTSVARA</sequence>
<dbReference type="Proteomes" id="UP000193427">
    <property type="component" value="Chromosome"/>
</dbReference>
<accession>A0A1W6L4Q8</accession>